<evidence type="ECO:0000313" key="1">
    <source>
        <dbReference type="EMBL" id="MCK8480196.1"/>
    </source>
</evidence>
<reference evidence="1" key="1">
    <citation type="submission" date="2022-04" db="EMBL/GenBank/DDBJ databases">
        <authorList>
            <person name="Ren T."/>
        </authorList>
    </citation>
    <scope>NUCLEOTIDE SEQUENCE</scope>
    <source>
        <strain evidence="1">F63249</strain>
    </source>
</reference>
<evidence type="ECO:0000313" key="2">
    <source>
        <dbReference type="Proteomes" id="UP001203687"/>
    </source>
</evidence>
<gene>
    <name evidence="1" type="ORF">MUY34_06150</name>
</gene>
<comment type="caution">
    <text evidence="1">The sequence shown here is derived from an EMBL/GenBank/DDBJ whole genome shotgun (WGS) entry which is preliminary data.</text>
</comment>
<proteinExistence type="predicted"/>
<evidence type="ECO:0008006" key="3">
    <source>
        <dbReference type="Google" id="ProtNLM"/>
    </source>
</evidence>
<sequence length="71" mass="8315">MNTISLFFLYIVSLSYFSFGQQTIISAEILIKHMNHILKTILKDKDHTVSYRFPGILSHQLFNTITVFIKH</sequence>
<organism evidence="1 2">
    <name type="scientific">Psychroserpens algicola</name>
    <dbReference type="NCBI Taxonomy" id="1719034"/>
    <lineage>
        <taxon>Bacteria</taxon>
        <taxon>Pseudomonadati</taxon>
        <taxon>Bacteroidota</taxon>
        <taxon>Flavobacteriia</taxon>
        <taxon>Flavobacteriales</taxon>
        <taxon>Flavobacteriaceae</taxon>
        <taxon>Psychroserpens</taxon>
    </lineage>
</organism>
<protein>
    <recommendedName>
        <fullName evidence="3">Secreted protein</fullName>
    </recommendedName>
</protein>
<dbReference type="EMBL" id="JALPQF010000004">
    <property type="protein sequence ID" value="MCK8480196.1"/>
    <property type="molecule type" value="Genomic_DNA"/>
</dbReference>
<keyword evidence="2" id="KW-1185">Reference proteome</keyword>
<name>A0ABT0H746_9FLAO</name>
<dbReference type="RefSeq" id="WP_248412371.1">
    <property type="nucleotide sequence ID" value="NZ_JALPQF010000004.1"/>
</dbReference>
<dbReference type="Proteomes" id="UP001203687">
    <property type="component" value="Unassembled WGS sequence"/>
</dbReference>
<accession>A0ABT0H746</accession>